<feature type="compositionally biased region" description="Low complexity" evidence="1">
    <location>
        <begin position="229"/>
        <end position="243"/>
    </location>
</feature>
<dbReference type="Proteomes" id="UP000218934">
    <property type="component" value="Unassembled WGS sequence"/>
</dbReference>
<evidence type="ECO:0000259" key="3">
    <source>
        <dbReference type="Pfam" id="PF26061"/>
    </source>
</evidence>
<sequence>MKPSILVASLLSLLSGVAGAQPQSAETVKALRSTCTSDCLTGLMNGYLDAMIAHDVGRLNLATHVKFTENGVVLPIGAAALWQTASGLGKFKQYVVDVPGQSIAFLGTIGERKGEVVVSIRLKVKGTVIQEAEQMVMRTPEAAALWDTRAPGELRAASAAKWNDIVPDAKRTSREQMMAIADSYFSTLQLGASTPVPFARDCYRIEHGRFTAGTPSSGPDAPGNAPQIPGLGPPRAAQAGPAGQTESPGQVSFSSKSCGDGIFRNPTFRVNTEIRDRRYLAVDEEKGIVYAVAMFDHSGKICAADATRCGVETLIVHELFWIENGMLTHIAANYVHVPYGMKSGWED</sequence>
<gene>
    <name evidence="4" type="ORF">COO09_22200</name>
</gene>
<organism evidence="4 5">
    <name type="scientific">Rhizorhabdus dicambivorans</name>
    <dbReference type="NCBI Taxonomy" id="1850238"/>
    <lineage>
        <taxon>Bacteria</taxon>
        <taxon>Pseudomonadati</taxon>
        <taxon>Pseudomonadota</taxon>
        <taxon>Alphaproteobacteria</taxon>
        <taxon>Sphingomonadales</taxon>
        <taxon>Sphingomonadaceae</taxon>
        <taxon>Rhizorhabdus</taxon>
    </lineage>
</organism>
<dbReference type="OrthoDB" id="9148298at2"/>
<feature type="compositionally biased region" description="Polar residues" evidence="1">
    <location>
        <begin position="244"/>
        <end position="257"/>
    </location>
</feature>
<accession>A0A2A4FRP7</accession>
<keyword evidence="2" id="KW-0732">Signal</keyword>
<evidence type="ECO:0000313" key="5">
    <source>
        <dbReference type="Proteomes" id="UP000218934"/>
    </source>
</evidence>
<name>A0A2A4FRP7_9SPHN</name>
<feature type="chain" id="PRO_5012607508" description="DUF8021 domain-containing protein" evidence="2">
    <location>
        <begin position="21"/>
        <end position="347"/>
    </location>
</feature>
<evidence type="ECO:0000256" key="2">
    <source>
        <dbReference type="SAM" id="SignalP"/>
    </source>
</evidence>
<proteinExistence type="predicted"/>
<dbReference type="EMBL" id="NWUF01000036">
    <property type="protein sequence ID" value="PCE40071.1"/>
    <property type="molecule type" value="Genomic_DNA"/>
</dbReference>
<reference evidence="4 5" key="1">
    <citation type="submission" date="2017-09" db="EMBL/GenBank/DDBJ databases">
        <title>The Catabolism of 3,6-Dichlorosalicylic acid is Initiated by the Cytochrome P450 Monooxygenase DsmABC in Rhizorhabdus dicambivorans Ndbn-20.</title>
        <authorList>
            <person name="Na L."/>
        </authorList>
    </citation>
    <scope>NUCLEOTIDE SEQUENCE [LARGE SCALE GENOMIC DNA]</scope>
    <source>
        <strain evidence="4 5">Ndbn-20m</strain>
    </source>
</reference>
<feature type="region of interest" description="Disordered" evidence="1">
    <location>
        <begin position="209"/>
        <end position="258"/>
    </location>
</feature>
<comment type="caution">
    <text evidence="4">The sequence shown here is derived from an EMBL/GenBank/DDBJ whole genome shotgun (WGS) entry which is preliminary data.</text>
</comment>
<evidence type="ECO:0000256" key="1">
    <source>
        <dbReference type="SAM" id="MobiDB-lite"/>
    </source>
</evidence>
<dbReference type="InterPro" id="IPR058334">
    <property type="entry name" value="DUF8021"/>
</dbReference>
<dbReference type="Pfam" id="PF26061">
    <property type="entry name" value="DUF8021"/>
    <property type="match status" value="1"/>
</dbReference>
<evidence type="ECO:0000313" key="4">
    <source>
        <dbReference type="EMBL" id="PCE40071.1"/>
    </source>
</evidence>
<dbReference type="AlphaFoldDB" id="A0A2A4FRP7"/>
<keyword evidence="5" id="KW-1185">Reference proteome</keyword>
<feature type="signal peptide" evidence="2">
    <location>
        <begin position="1"/>
        <end position="20"/>
    </location>
</feature>
<feature type="domain" description="DUF8021" evidence="3">
    <location>
        <begin position="170"/>
        <end position="332"/>
    </location>
</feature>
<dbReference type="RefSeq" id="WP_066969264.1">
    <property type="nucleotide sequence ID" value="NZ_CP023449.1"/>
</dbReference>
<protein>
    <recommendedName>
        <fullName evidence="3">DUF8021 domain-containing protein</fullName>
    </recommendedName>
</protein>
<dbReference type="KEGG" id="rdi:CMV14_15930"/>